<comment type="cofactor">
    <cofactor evidence="1">
        <name>pyridoxal 5'-phosphate</name>
        <dbReference type="ChEBI" id="CHEBI:597326"/>
    </cofactor>
</comment>
<evidence type="ECO:0000256" key="5">
    <source>
        <dbReference type="ARBA" id="ARBA00037974"/>
    </source>
</evidence>
<dbReference type="InterPro" id="IPR015422">
    <property type="entry name" value="PyrdxlP-dep_Trfase_small"/>
</dbReference>
<dbReference type="Gene3D" id="3.40.640.10">
    <property type="entry name" value="Type I PLP-dependent aspartate aminotransferase-like (Major domain)"/>
    <property type="match status" value="1"/>
</dbReference>
<dbReference type="SUPFAM" id="SSF53383">
    <property type="entry name" value="PLP-dependent transferases"/>
    <property type="match status" value="1"/>
</dbReference>
<dbReference type="CDD" id="cd00609">
    <property type="entry name" value="AAT_like"/>
    <property type="match status" value="1"/>
</dbReference>
<dbReference type="PANTHER" id="PTHR43525">
    <property type="entry name" value="PROTEIN MALY"/>
    <property type="match status" value="1"/>
</dbReference>
<dbReference type="PANTHER" id="PTHR43525:SF1">
    <property type="entry name" value="PROTEIN MALY"/>
    <property type="match status" value="1"/>
</dbReference>
<dbReference type="InterPro" id="IPR004839">
    <property type="entry name" value="Aminotransferase_I/II_large"/>
</dbReference>
<keyword evidence="7" id="KW-0032">Aminotransferase</keyword>
<keyword evidence="7" id="KW-0808">Transferase</keyword>
<dbReference type="GO" id="GO:0047804">
    <property type="term" value="F:cysteine-S-conjugate beta-lyase activity"/>
    <property type="evidence" value="ECO:0007669"/>
    <property type="project" value="UniProtKB-EC"/>
</dbReference>
<dbReference type="Proteomes" id="UP000028533">
    <property type="component" value="Unassembled WGS sequence"/>
</dbReference>
<reference evidence="7 8" key="1">
    <citation type="submission" date="2014-02" db="EMBL/GenBank/DDBJ databases">
        <title>Genome sequence of Mycoplasma capricolum subsp. capricolum strain 14232.</title>
        <authorList>
            <person name="Sirand-Pugnet P."/>
            <person name="Breton M."/>
            <person name="Dordet-Frisoni E."/>
            <person name="Baranowski E."/>
            <person name="Barre A."/>
            <person name="Couture C."/>
            <person name="Dupuy V."/>
            <person name="Gaurivaud P."/>
            <person name="Jacob D."/>
            <person name="Lemaitre C."/>
            <person name="Manso-Silvan L."/>
            <person name="Nikolski M."/>
            <person name="Nouvel L.-X."/>
            <person name="Poumarat F."/>
            <person name="Tardy F."/>
            <person name="Thebault P."/>
            <person name="Theil S."/>
            <person name="Citti C."/>
            <person name="Thiaucourt F."/>
            <person name="Blanchard A."/>
        </authorList>
    </citation>
    <scope>NUCLEOTIDE SEQUENCE [LARGE SCALE GENOMIC DNA]</scope>
    <source>
        <strain evidence="7 8">14232</strain>
    </source>
</reference>
<dbReference type="EMBL" id="JFDO01000027">
    <property type="protein sequence ID" value="KEZ18012.1"/>
    <property type="molecule type" value="Genomic_DNA"/>
</dbReference>
<gene>
    <name evidence="7" type="primary">patB</name>
    <name evidence="7" type="ORF">MCAPa_7360</name>
</gene>
<evidence type="ECO:0000256" key="4">
    <source>
        <dbReference type="ARBA" id="ARBA00023239"/>
    </source>
</evidence>
<comment type="similarity">
    <text evidence="5">Belongs to the class-II pyridoxal-phosphate-dependent aminotransferase family. MalY/PatB cystathionine beta-lyase subfamily.</text>
</comment>
<keyword evidence="4" id="KW-0456">Lyase</keyword>
<dbReference type="GO" id="GO:0008483">
    <property type="term" value="F:transaminase activity"/>
    <property type="evidence" value="ECO:0007669"/>
    <property type="project" value="UniProtKB-KW"/>
</dbReference>
<evidence type="ECO:0000256" key="1">
    <source>
        <dbReference type="ARBA" id="ARBA00001933"/>
    </source>
</evidence>
<dbReference type="GO" id="GO:0030170">
    <property type="term" value="F:pyridoxal phosphate binding"/>
    <property type="evidence" value="ECO:0007669"/>
    <property type="project" value="InterPro"/>
</dbReference>
<accession>A0A084EJ70</accession>
<protein>
    <recommendedName>
        <fullName evidence="2">cysteine-S-conjugate beta-lyase</fullName>
        <ecNumber evidence="2">4.4.1.13</ecNumber>
    </recommendedName>
</protein>
<dbReference type="EC" id="4.4.1.13" evidence="2"/>
<dbReference type="Pfam" id="PF00155">
    <property type="entry name" value="Aminotran_1_2"/>
    <property type="match status" value="1"/>
</dbReference>
<dbReference type="Gene3D" id="3.90.1150.10">
    <property type="entry name" value="Aspartate Aminotransferase, domain 1"/>
    <property type="match status" value="1"/>
</dbReference>
<dbReference type="InterPro" id="IPR015424">
    <property type="entry name" value="PyrdxlP-dep_Trfase"/>
</dbReference>
<evidence type="ECO:0000313" key="7">
    <source>
        <dbReference type="EMBL" id="KEZ18012.1"/>
    </source>
</evidence>
<dbReference type="RefSeq" id="WP_036432347.1">
    <property type="nucleotide sequence ID" value="NZ_JFDO01000027.1"/>
</dbReference>
<feature type="domain" description="Aminotransferase class I/classII large" evidence="6">
    <location>
        <begin position="76"/>
        <end position="390"/>
    </location>
</feature>
<proteinExistence type="inferred from homology"/>
<dbReference type="InterPro" id="IPR015421">
    <property type="entry name" value="PyrdxlP-dep_Trfase_major"/>
</dbReference>
<evidence type="ECO:0000256" key="2">
    <source>
        <dbReference type="ARBA" id="ARBA00012224"/>
    </source>
</evidence>
<comment type="caution">
    <text evidence="7">The sequence shown here is derived from an EMBL/GenBank/DDBJ whole genome shotgun (WGS) entry which is preliminary data.</text>
</comment>
<dbReference type="AlphaFoldDB" id="A0A084EJ70"/>
<keyword evidence="3" id="KW-0663">Pyridoxal phosphate</keyword>
<organism evidence="7 8">
    <name type="scientific">Mycoplasma capricolum subsp. capricolum 14232</name>
    <dbReference type="NCBI Taxonomy" id="1188238"/>
    <lineage>
        <taxon>Bacteria</taxon>
        <taxon>Bacillati</taxon>
        <taxon>Mycoplasmatota</taxon>
        <taxon>Mollicutes</taxon>
        <taxon>Mycoplasmataceae</taxon>
        <taxon>Mycoplasma</taxon>
    </lineage>
</organism>
<evidence type="ECO:0000259" key="6">
    <source>
        <dbReference type="Pfam" id="PF00155"/>
    </source>
</evidence>
<name>A0A084EJ70_MYCCA</name>
<evidence type="ECO:0000313" key="8">
    <source>
        <dbReference type="Proteomes" id="UP000028533"/>
    </source>
</evidence>
<sequence>MSSNFKNEFDKHFNRSKNHERRWCKDNIKQFYKLDDYDNFLNYSIADTNFKTPKPIVDTITKIAKQQSYSYTCSIENSLDAIKTWYKQLYNIDLDLDQIILGHGTISALIQSVQALTNVNDNILIQSPVYKPFQTVIEQNKRNVINNPLVFKNHNYEIDFIDFENKIKQHNVKMFILCSPHNPSGVVWQYQVLEKIIDICLKYNVIIVSDEVHGDIVLNDKFYSLLDFKIKNNNFVVVSSPNKMFNIAGLKGSYLISKNKDILNKIKQQYLTNGFGLSNSFFQQALISAYTNKDVLIWVKEFKEYIYNNYLYLKTHFLDLYKELDYVDLKATYLVWIKFNHISVEEFKNNLQQQNLIINLAQDFYADQTDWFRINIACPRSELIQLINRLKICLKLN</sequence>
<dbReference type="InterPro" id="IPR051798">
    <property type="entry name" value="Class-II_PLP-Dep_Aminotrans"/>
</dbReference>
<evidence type="ECO:0000256" key="3">
    <source>
        <dbReference type="ARBA" id="ARBA00022898"/>
    </source>
</evidence>